<evidence type="ECO:0000256" key="6">
    <source>
        <dbReference type="PIRSR" id="PIRSR610300-50"/>
    </source>
</evidence>
<keyword evidence="6" id="KW-0883">Thioether bond</keyword>
<dbReference type="CDD" id="cd10548">
    <property type="entry name" value="cupin_CDO"/>
    <property type="match status" value="1"/>
</dbReference>
<keyword evidence="4" id="KW-0560">Oxidoreductase</keyword>
<keyword evidence="10" id="KW-1185">Reference proteome</keyword>
<keyword evidence="5 7" id="KW-0408">Iron</keyword>
<feature type="cross-link" description="3'-(S-cysteinyl)-tyrosine (Cys-Tyr)" evidence="6">
    <location>
        <begin position="132"/>
        <end position="195"/>
    </location>
</feature>
<evidence type="ECO:0000256" key="5">
    <source>
        <dbReference type="ARBA" id="ARBA00023004"/>
    </source>
</evidence>
<evidence type="ECO:0000256" key="1">
    <source>
        <dbReference type="ARBA" id="ARBA00006622"/>
    </source>
</evidence>
<proteinExistence type="inferred from homology"/>
<dbReference type="InterPro" id="IPR010300">
    <property type="entry name" value="CDO_1"/>
</dbReference>
<dbReference type="SUPFAM" id="SSF51182">
    <property type="entry name" value="RmlC-like cupins"/>
    <property type="match status" value="1"/>
</dbReference>
<evidence type="ECO:0000256" key="8">
    <source>
        <dbReference type="SAM" id="MobiDB-lite"/>
    </source>
</evidence>
<dbReference type="RefSeq" id="WP_377700639.1">
    <property type="nucleotide sequence ID" value="NZ_CADIKF010000065.1"/>
</dbReference>
<feature type="binding site" evidence="7">
    <location>
        <position position="126"/>
    </location>
    <ligand>
        <name>Fe cation</name>
        <dbReference type="ChEBI" id="CHEBI:24875"/>
        <note>catalytic</note>
    </ligand>
</feature>
<keyword evidence="3" id="KW-0223">Dioxygenase</keyword>
<evidence type="ECO:0000256" key="4">
    <source>
        <dbReference type="ARBA" id="ARBA00023002"/>
    </source>
</evidence>
<evidence type="ECO:0008006" key="11">
    <source>
        <dbReference type="Google" id="ProtNLM"/>
    </source>
</evidence>
<name>A0A6J5EWZ3_9BURK</name>
<comment type="similarity">
    <text evidence="1">Belongs to the cysteine dioxygenase family.</text>
</comment>
<dbReference type="Pfam" id="PF05995">
    <property type="entry name" value="CDO_I"/>
    <property type="match status" value="1"/>
</dbReference>
<evidence type="ECO:0000256" key="2">
    <source>
        <dbReference type="ARBA" id="ARBA00022723"/>
    </source>
</evidence>
<dbReference type="AlphaFoldDB" id="A0A6J5EWZ3"/>
<dbReference type="GO" id="GO:0019448">
    <property type="term" value="P:L-cysteine catabolic process"/>
    <property type="evidence" value="ECO:0007669"/>
    <property type="project" value="TreeGrafter"/>
</dbReference>
<evidence type="ECO:0000256" key="7">
    <source>
        <dbReference type="PIRSR" id="PIRSR610300-51"/>
    </source>
</evidence>
<sequence>MSHSTSAPTVDRHGKHATRHTAATTRMAPPVQAAQRPAHALERLRGTLDAAFDACREAADPSHEARFARAVRAALVEAAADTAWLTAAHRESTVEKYQRHLLAADPLGRYAIAALVWLPGQMSPVHAHHTWCGYVVLEGALSEAIYEWNAAEDYAVPLRTQARDAGAVSYARAGRGGIHRLGNASEAPAISLHVYGVADTQFATHVNDVVRCAEPAQSALTPTVRV</sequence>
<dbReference type="Gene3D" id="2.60.120.10">
    <property type="entry name" value="Jelly Rolls"/>
    <property type="match status" value="1"/>
</dbReference>
<dbReference type="GO" id="GO:0008198">
    <property type="term" value="F:ferrous iron binding"/>
    <property type="evidence" value="ECO:0007669"/>
    <property type="project" value="TreeGrafter"/>
</dbReference>
<dbReference type="EMBL" id="CADIKF010000065">
    <property type="protein sequence ID" value="CAB3769732.1"/>
    <property type="molecule type" value="Genomic_DNA"/>
</dbReference>
<evidence type="ECO:0000256" key="3">
    <source>
        <dbReference type="ARBA" id="ARBA00022964"/>
    </source>
</evidence>
<accession>A0A6J5EWZ3</accession>
<reference evidence="9 10" key="1">
    <citation type="submission" date="2020-04" db="EMBL/GenBank/DDBJ databases">
        <authorList>
            <person name="De Canck E."/>
        </authorList>
    </citation>
    <scope>NUCLEOTIDE SEQUENCE [LARGE SCALE GENOMIC DNA]</scope>
    <source>
        <strain evidence="9 10">LMG 29739</strain>
    </source>
</reference>
<dbReference type="PANTHER" id="PTHR12918">
    <property type="entry name" value="CYSTEINE DIOXYGENASE"/>
    <property type="match status" value="1"/>
</dbReference>
<dbReference type="Proteomes" id="UP000494329">
    <property type="component" value="Unassembled WGS sequence"/>
</dbReference>
<evidence type="ECO:0000313" key="10">
    <source>
        <dbReference type="Proteomes" id="UP000494329"/>
    </source>
</evidence>
<protein>
    <recommendedName>
        <fullName evidence="11">Cysteine dioxygenase</fullName>
    </recommendedName>
</protein>
<dbReference type="InterPro" id="IPR014710">
    <property type="entry name" value="RmlC-like_jellyroll"/>
</dbReference>
<organism evidence="9 10">
    <name type="scientific">Paraburkholderia solisilvae</name>
    <dbReference type="NCBI Taxonomy" id="624376"/>
    <lineage>
        <taxon>Bacteria</taxon>
        <taxon>Pseudomonadati</taxon>
        <taxon>Pseudomonadota</taxon>
        <taxon>Betaproteobacteria</taxon>
        <taxon>Burkholderiales</taxon>
        <taxon>Burkholderiaceae</taxon>
        <taxon>Paraburkholderia</taxon>
    </lineage>
</organism>
<keyword evidence="2 7" id="KW-0479">Metal-binding</keyword>
<evidence type="ECO:0000313" key="9">
    <source>
        <dbReference type="EMBL" id="CAB3769732.1"/>
    </source>
</evidence>
<dbReference type="InterPro" id="IPR011051">
    <property type="entry name" value="RmlC_Cupin_sf"/>
</dbReference>
<feature type="binding site" evidence="7">
    <location>
        <position position="128"/>
    </location>
    <ligand>
        <name>Fe cation</name>
        <dbReference type="ChEBI" id="CHEBI:24875"/>
        <note>catalytic</note>
    </ligand>
</feature>
<feature type="binding site" evidence="7">
    <location>
        <position position="179"/>
    </location>
    <ligand>
        <name>Fe cation</name>
        <dbReference type="ChEBI" id="CHEBI:24875"/>
        <note>catalytic</note>
    </ligand>
</feature>
<gene>
    <name evidence="9" type="ORF">LMG29739_05614</name>
</gene>
<feature type="region of interest" description="Disordered" evidence="8">
    <location>
        <begin position="1"/>
        <end position="35"/>
    </location>
</feature>
<dbReference type="GO" id="GO:0017172">
    <property type="term" value="F:cysteine dioxygenase activity"/>
    <property type="evidence" value="ECO:0007669"/>
    <property type="project" value="TreeGrafter"/>
</dbReference>
<dbReference type="PANTHER" id="PTHR12918:SF1">
    <property type="entry name" value="CYSTEINE DIOXYGENASE TYPE 1"/>
    <property type="match status" value="1"/>
</dbReference>